<feature type="region of interest" description="Disordered" evidence="1">
    <location>
        <begin position="136"/>
        <end position="158"/>
    </location>
</feature>
<dbReference type="InParanoid" id="A0A1E7F477"/>
<evidence type="ECO:0000313" key="2">
    <source>
        <dbReference type="EMBL" id="OEU12998.1"/>
    </source>
</evidence>
<evidence type="ECO:0000256" key="1">
    <source>
        <dbReference type="SAM" id="MobiDB-lite"/>
    </source>
</evidence>
<protein>
    <submittedName>
        <fullName evidence="2">Uncharacterized protein</fullName>
    </submittedName>
</protein>
<name>A0A1E7F477_9STRA</name>
<dbReference type="Proteomes" id="UP000095751">
    <property type="component" value="Unassembled WGS sequence"/>
</dbReference>
<dbReference type="KEGG" id="fcy:FRACYDRAFT_243382"/>
<accession>A0A1E7F477</accession>
<reference evidence="2 3" key="1">
    <citation type="submission" date="2016-09" db="EMBL/GenBank/DDBJ databases">
        <title>Extensive genetic diversity and differential bi-allelic expression allows diatom success in the polar Southern Ocean.</title>
        <authorList>
            <consortium name="DOE Joint Genome Institute"/>
            <person name="Mock T."/>
            <person name="Otillar R.P."/>
            <person name="Strauss J."/>
            <person name="Dupont C."/>
            <person name="Frickenhaus S."/>
            <person name="Maumus F."/>
            <person name="Mcmullan M."/>
            <person name="Sanges R."/>
            <person name="Schmutz J."/>
            <person name="Toseland A."/>
            <person name="Valas R."/>
            <person name="Veluchamy A."/>
            <person name="Ward B.J."/>
            <person name="Allen A."/>
            <person name="Barry K."/>
            <person name="Falciatore A."/>
            <person name="Ferrante M."/>
            <person name="Fortunato A.E."/>
            <person name="Gloeckner G."/>
            <person name="Gruber A."/>
            <person name="Hipkin R."/>
            <person name="Janech M."/>
            <person name="Kroth P."/>
            <person name="Leese F."/>
            <person name="Lindquist E."/>
            <person name="Lyon B.R."/>
            <person name="Martin J."/>
            <person name="Mayer C."/>
            <person name="Parker M."/>
            <person name="Quesneville H."/>
            <person name="Raymond J."/>
            <person name="Uhlig C."/>
            <person name="Valentin K.U."/>
            <person name="Worden A.Z."/>
            <person name="Armbrust E.V."/>
            <person name="Bowler C."/>
            <person name="Green B."/>
            <person name="Moulton V."/>
            <person name="Van Oosterhout C."/>
            <person name="Grigoriev I."/>
        </authorList>
    </citation>
    <scope>NUCLEOTIDE SEQUENCE [LARGE SCALE GENOMIC DNA]</scope>
    <source>
        <strain evidence="2 3">CCMP1102</strain>
    </source>
</reference>
<proteinExistence type="predicted"/>
<gene>
    <name evidence="2" type="ORF">FRACYDRAFT_243382</name>
</gene>
<organism evidence="2 3">
    <name type="scientific">Fragilariopsis cylindrus CCMP1102</name>
    <dbReference type="NCBI Taxonomy" id="635003"/>
    <lineage>
        <taxon>Eukaryota</taxon>
        <taxon>Sar</taxon>
        <taxon>Stramenopiles</taxon>
        <taxon>Ochrophyta</taxon>
        <taxon>Bacillariophyta</taxon>
        <taxon>Bacillariophyceae</taxon>
        <taxon>Bacillariophycidae</taxon>
        <taxon>Bacillariales</taxon>
        <taxon>Bacillariaceae</taxon>
        <taxon>Fragilariopsis</taxon>
    </lineage>
</organism>
<keyword evidence="3" id="KW-1185">Reference proteome</keyword>
<sequence length="514" mass="58125">MAQTASKKKKQKAIDEYNKQSLLIQRLVWLYYLGERTHNAEGLNPGGVVGGTTDYAIAGNIKQYLEPRNFGYSAKKACQIALDLHAEGETILEVPDLEDKNTALQQQRTPAPDQAPAGRDTIRQAFEIEIEGEEVEEEEEEEEFIYQTPQKKQPKEATMPTVDDITTDLAKANLGSISKISMPVVWGHYEYNTYTDRREIMVYKYRFLTHNFVVADDIDKLWLNARTLQVRIASPPWWENPENQAMFETKDQVAVMVDDAGEAKSVNVKVPLYDLQHKLIGSMMTNNEKRKDVVTGRIYDTGIFKFSTDMDMTADESHVELYPLTIKGVTGQFISVRVQVDVKPLPSAKKKPLKAKQTAQHATVGTGKSIDPDGVKVGEDGYDDVEYARFCRLYNSYDTIPPAKEKLKHFRGVESNLFYLVSLLLENDRELLDQGDFVEQVMSQFAGQPVPMMAYAESVIAERAVARRSPPITTVSTVNVDAMDTTRDHSKRRREEPAVTRQQSRVNVVLEGID</sequence>
<dbReference type="EMBL" id="KV784363">
    <property type="protein sequence ID" value="OEU12998.1"/>
    <property type="molecule type" value="Genomic_DNA"/>
</dbReference>
<dbReference type="AlphaFoldDB" id="A0A1E7F477"/>
<evidence type="ECO:0000313" key="3">
    <source>
        <dbReference type="Proteomes" id="UP000095751"/>
    </source>
</evidence>